<dbReference type="OrthoDB" id="4088536at2759"/>
<dbReference type="GO" id="GO:0005634">
    <property type="term" value="C:nucleus"/>
    <property type="evidence" value="ECO:0007669"/>
    <property type="project" value="TreeGrafter"/>
</dbReference>
<evidence type="ECO:0000313" key="2">
    <source>
        <dbReference type="EMBL" id="PUU78228.1"/>
    </source>
</evidence>
<feature type="domain" description="Cyclin-D1-binding protein 1-like N-terminal" evidence="1">
    <location>
        <begin position="45"/>
        <end position="181"/>
    </location>
</feature>
<proteinExistence type="predicted"/>
<keyword evidence="3" id="KW-1185">Reference proteome</keyword>
<dbReference type="Proteomes" id="UP000244722">
    <property type="component" value="Unassembled WGS sequence"/>
</dbReference>
<dbReference type="Gene3D" id="1.20.1410.10">
    <property type="entry name" value="I/LWEQ domain"/>
    <property type="match status" value="1"/>
</dbReference>
<gene>
    <name evidence="2" type="ORF">B9Z19DRAFT_1193492</name>
</gene>
<protein>
    <recommendedName>
        <fullName evidence="1">Cyclin-D1-binding protein 1-like N-terminal domain-containing protein</fullName>
    </recommendedName>
</protein>
<comment type="caution">
    <text evidence="2">The sequence shown here is derived from an EMBL/GenBank/DDBJ whole genome shotgun (WGS) entry which is preliminary data.</text>
</comment>
<accession>A0A2T6ZRW3</accession>
<dbReference type="AlphaFoldDB" id="A0A2T6ZRW3"/>
<sequence>MALKPLTSEITALKSLINQTRPLLSTPPSPPPSTTTQTIAPYPLLKDLSSLLRAHSTNLSIALRPPNLLYPAASKSIQEITNLIPQYLPAIQYLPPIPSLRRQVIQRVEDLFTSITHSFSDTEAAAATARDRLSSTGAIWSSCDMLIALEALGTYGIVAELVRSYEALISDATGELRAWVAEVCEEDDEGFVDDDDCVREEEEEEDGSGLEFWEERRKRKRGRDEVAVVRGSVEVALKKVRLVEILLGAVRKRRLAGDGLVAEGVLEEVVGRVKGVSEAVDDTGMGFYEDEVGEAVEAQKRFQEEAIKLIDLVACKDGGVEDKYTKWFRNCREALLKEGTAE</sequence>
<dbReference type="PANTHER" id="PTHR15492:SF1">
    <property type="entry name" value="CYCLIN-D1-BINDING PROTEIN 1"/>
    <property type="match status" value="1"/>
</dbReference>
<evidence type="ECO:0000313" key="3">
    <source>
        <dbReference type="Proteomes" id="UP000244722"/>
    </source>
</evidence>
<evidence type="ECO:0000259" key="1">
    <source>
        <dbReference type="Pfam" id="PF13324"/>
    </source>
</evidence>
<dbReference type="Pfam" id="PF13324">
    <property type="entry name" value="GCIP_N"/>
    <property type="match status" value="1"/>
</dbReference>
<reference evidence="2 3" key="1">
    <citation type="submission" date="2017-04" db="EMBL/GenBank/DDBJ databases">
        <title>Draft genome sequence of Tuber borchii Vittad., a whitish edible truffle.</title>
        <authorList>
            <consortium name="DOE Joint Genome Institute"/>
            <person name="Murat C."/>
            <person name="Kuo A."/>
            <person name="Barry K.W."/>
            <person name="Clum A."/>
            <person name="Dockter R.B."/>
            <person name="Fauchery L."/>
            <person name="Iotti M."/>
            <person name="Kohler A."/>
            <person name="Labutti K."/>
            <person name="Lindquist E.A."/>
            <person name="Lipzen A."/>
            <person name="Ohm R.A."/>
            <person name="Wang M."/>
            <person name="Grigoriev I.V."/>
            <person name="Zambonelli A."/>
            <person name="Martin F.M."/>
        </authorList>
    </citation>
    <scope>NUCLEOTIDE SEQUENCE [LARGE SCALE GENOMIC DNA]</scope>
    <source>
        <strain evidence="2 3">Tbo3840</strain>
    </source>
</reference>
<dbReference type="InterPro" id="IPR049317">
    <property type="entry name" value="GCIP-like_N"/>
</dbReference>
<dbReference type="InterPro" id="IPR026907">
    <property type="entry name" value="GCIP-like"/>
</dbReference>
<dbReference type="EMBL" id="NESQ01000127">
    <property type="protein sequence ID" value="PUU78228.1"/>
    <property type="molecule type" value="Genomic_DNA"/>
</dbReference>
<dbReference type="PANTHER" id="PTHR15492">
    <property type="entry name" value="CYCLIN D1-BINDING PROTEIN 1"/>
    <property type="match status" value="1"/>
</dbReference>
<organism evidence="2 3">
    <name type="scientific">Tuber borchii</name>
    <name type="common">White truffle</name>
    <dbReference type="NCBI Taxonomy" id="42251"/>
    <lineage>
        <taxon>Eukaryota</taxon>
        <taxon>Fungi</taxon>
        <taxon>Dikarya</taxon>
        <taxon>Ascomycota</taxon>
        <taxon>Pezizomycotina</taxon>
        <taxon>Pezizomycetes</taxon>
        <taxon>Pezizales</taxon>
        <taxon>Tuberaceae</taxon>
        <taxon>Tuber</taxon>
    </lineage>
</organism>
<name>A0A2T6ZRW3_TUBBO</name>
<dbReference type="STRING" id="42251.A0A2T6ZRW3"/>